<proteinExistence type="predicted"/>
<name>A0AAQ3RI79_VIGMU</name>
<dbReference type="EMBL" id="CP144691">
    <property type="protein sequence ID" value="WVY95036.1"/>
    <property type="molecule type" value="Genomic_DNA"/>
</dbReference>
<sequence length="110" mass="12217">MVRDRTDGEEEIDACSGEHIDDLLEEENLDLEISSPHNSGFKVVFEDNPGVVNDLTFNGWHVNSNEIESKSNGWSAWVSQTKKSNDGCEVTIKCAARRVACLLALIESLH</sequence>
<evidence type="ECO:0000313" key="2">
    <source>
        <dbReference type="Proteomes" id="UP001374535"/>
    </source>
</evidence>
<gene>
    <name evidence="1" type="ORF">V8G54_034124</name>
</gene>
<protein>
    <submittedName>
        <fullName evidence="1">Uncharacterized protein</fullName>
    </submittedName>
</protein>
<evidence type="ECO:0000313" key="1">
    <source>
        <dbReference type="EMBL" id="WVY95036.1"/>
    </source>
</evidence>
<dbReference type="AlphaFoldDB" id="A0AAQ3RI79"/>
<organism evidence="1 2">
    <name type="scientific">Vigna mungo</name>
    <name type="common">Black gram</name>
    <name type="synonym">Phaseolus mungo</name>
    <dbReference type="NCBI Taxonomy" id="3915"/>
    <lineage>
        <taxon>Eukaryota</taxon>
        <taxon>Viridiplantae</taxon>
        <taxon>Streptophyta</taxon>
        <taxon>Embryophyta</taxon>
        <taxon>Tracheophyta</taxon>
        <taxon>Spermatophyta</taxon>
        <taxon>Magnoliopsida</taxon>
        <taxon>eudicotyledons</taxon>
        <taxon>Gunneridae</taxon>
        <taxon>Pentapetalae</taxon>
        <taxon>rosids</taxon>
        <taxon>fabids</taxon>
        <taxon>Fabales</taxon>
        <taxon>Fabaceae</taxon>
        <taxon>Papilionoideae</taxon>
        <taxon>50 kb inversion clade</taxon>
        <taxon>NPAAA clade</taxon>
        <taxon>indigoferoid/millettioid clade</taxon>
        <taxon>Phaseoleae</taxon>
        <taxon>Vigna</taxon>
    </lineage>
</organism>
<accession>A0AAQ3RI79</accession>
<dbReference type="Proteomes" id="UP001374535">
    <property type="component" value="Chromosome 10"/>
</dbReference>
<reference evidence="1 2" key="1">
    <citation type="journal article" date="2023" name="Life. Sci Alliance">
        <title>Evolutionary insights into 3D genome organization and epigenetic landscape of Vigna mungo.</title>
        <authorList>
            <person name="Junaid A."/>
            <person name="Singh B."/>
            <person name="Bhatia S."/>
        </authorList>
    </citation>
    <scope>NUCLEOTIDE SEQUENCE [LARGE SCALE GENOMIC DNA]</scope>
    <source>
        <strain evidence="1">Urdbean</strain>
    </source>
</reference>
<keyword evidence="2" id="KW-1185">Reference proteome</keyword>